<evidence type="ECO:0000256" key="11">
    <source>
        <dbReference type="ARBA" id="ARBA00023232"/>
    </source>
</evidence>
<evidence type="ECO:0000256" key="13">
    <source>
        <dbReference type="PIRSR" id="PIRSR605959-2"/>
    </source>
</evidence>
<dbReference type="SUPFAM" id="SSF56529">
    <property type="entry name" value="FAH"/>
    <property type="match status" value="1"/>
</dbReference>
<feature type="domain" description="Fumarylacetoacetase-like C-terminal" evidence="16">
    <location>
        <begin position="130"/>
        <end position="424"/>
    </location>
</feature>
<feature type="active site" description="Proton acceptor" evidence="12">
    <location>
        <position position="138"/>
    </location>
</feature>
<feature type="binding site" evidence="14">
    <location>
        <position position="258"/>
    </location>
    <ligand>
        <name>Mg(2+)</name>
        <dbReference type="ChEBI" id="CHEBI:18420"/>
    </ligand>
</feature>
<dbReference type="Pfam" id="PF01557">
    <property type="entry name" value="FAA_hydrolase"/>
    <property type="match status" value="1"/>
</dbReference>
<evidence type="ECO:0000259" key="16">
    <source>
        <dbReference type="Pfam" id="PF01557"/>
    </source>
</evidence>
<dbReference type="GO" id="GO:0006559">
    <property type="term" value="P:L-phenylalanine catabolic process"/>
    <property type="evidence" value="ECO:0007669"/>
    <property type="project" value="UniProtKB-UniRule"/>
</dbReference>
<evidence type="ECO:0000259" key="17">
    <source>
        <dbReference type="Pfam" id="PF09298"/>
    </source>
</evidence>
<keyword evidence="10 15" id="KW-0828">Tyrosine catabolism</keyword>
<dbReference type="FunFam" id="3.90.850.10:FF:000004">
    <property type="entry name" value="Fumarylacetoacetase"/>
    <property type="match status" value="1"/>
</dbReference>
<evidence type="ECO:0000256" key="1">
    <source>
        <dbReference type="ARBA" id="ARBA00000353"/>
    </source>
</evidence>
<dbReference type="NCBIfam" id="TIGR01266">
    <property type="entry name" value="fum_ac_acetase"/>
    <property type="match status" value="1"/>
</dbReference>
<feature type="binding site" evidence="14">
    <location>
        <position position="238"/>
    </location>
    <ligand>
        <name>Ca(2+)</name>
        <dbReference type="ChEBI" id="CHEBI:29108"/>
    </ligand>
</feature>
<feature type="binding site" evidence="14">
    <location>
        <position position="204"/>
    </location>
    <ligand>
        <name>Ca(2+)</name>
        <dbReference type="ChEBI" id="CHEBI:29108"/>
    </ligand>
</feature>
<evidence type="ECO:0000256" key="12">
    <source>
        <dbReference type="PIRSR" id="PIRSR605959-1"/>
    </source>
</evidence>
<dbReference type="EMBL" id="QEAP01000559">
    <property type="protein sequence ID" value="TPX64174.1"/>
    <property type="molecule type" value="Genomic_DNA"/>
</dbReference>
<dbReference type="GO" id="GO:0046872">
    <property type="term" value="F:metal ion binding"/>
    <property type="evidence" value="ECO:0007669"/>
    <property type="project" value="UniProtKB-UniRule"/>
</dbReference>
<feature type="binding site" evidence="14">
    <location>
        <position position="206"/>
    </location>
    <ligand>
        <name>Ca(2+)</name>
        <dbReference type="ChEBI" id="CHEBI:29108"/>
    </ligand>
</feature>
<dbReference type="Gene3D" id="3.90.850.10">
    <property type="entry name" value="Fumarylacetoacetase-like, C-terminal domain"/>
    <property type="match status" value="1"/>
</dbReference>
<feature type="binding site" evidence="13">
    <location>
        <position position="355"/>
    </location>
    <ligand>
        <name>substrate</name>
    </ligand>
</feature>
<evidence type="ECO:0000256" key="5">
    <source>
        <dbReference type="ARBA" id="ARBA00014741"/>
    </source>
</evidence>
<name>A0A507EJZ2_9FUNG</name>
<evidence type="ECO:0000256" key="10">
    <source>
        <dbReference type="ARBA" id="ARBA00022878"/>
    </source>
</evidence>
<dbReference type="Gene3D" id="2.30.30.230">
    <property type="entry name" value="Fumarylacetoacetase, N-terminal domain"/>
    <property type="match status" value="1"/>
</dbReference>
<feature type="domain" description="Fumarylacetoacetase N-terminal" evidence="17">
    <location>
        <begin position="16"/>
        <end position="123"/>
    </location>
</feature>
<feature type="binding site" evidence="14">
    <location>
        <position position="131"/>
    </location>
    <ligand>
        <name>Ca(2+)</name>
        <dbReference type="ChEBI" id="CHEBI:29108"/>
    </ligand>
</feature>
<dbReference type="OrthoDB" id="9971669at2759"/>
<comment type="cofactor">
    <cofactor evidence="15">
        <name>Mg(2+)</name>
        <dbReference type="ChEBI" id="CHEBI:18420"/>
    </cofactor>
    <cofactor evidence="15">
        <name>Ca(2+)</name>
        <dbReference type="ChEBI" id="CHEBI:29108"/>
    </cofactor>
</comment>
<evidence type="ECO:0000313" key="19">
    <source>
        <dbReference type="Proteomes" id="UP000320333"/>
    </source>
</evidence>
<feature type="binding site" evidence="14">
    <location>
        <position position="238"/>
    </location>
    <ligand>
        <name>Mg(2+)</name>
        <dbReference type="ChEBI" id="CHEBI:18420"/>
    </ligand>
</feature>
<feature type="binding site" evidence="14">
    <location>
        <position position="262"/>
    </location>
    <ligand>
        <name>Mg(2+)</name>
        <dbReference type="ChEBI" id="CHEBI:18420"/>
    </ligand>
</feature>
<comment type="pathway">
    <text evidence="2 15">Amino-acid degradation; L-phenylalanine degradation; acetoacetate and fumarate from L-phenylalanine: step 6/6.</text>
</comment>
<keyword evidence="19" id="KW-1185">Reference proteome</keyword>
<evidence type="ECO:0000256" key="4">
    <source>
        <dbReference type="ARBA" id="ARBA00012094"/>
    </source>
</evidence>
<dbReference type="GO" id="GO:0006572">
    <property type="term" value="P:L-tyrosine catabolic process"/>
    <property type="evidence" value="ECO:0007669"/>
    <property type="project" value="UniProtKB-UniRule"/>
</dbReference>
<dbReference type="InterPro" id="IPR005959">
    <property type="entry name" value="Fumarylacetoacetase"/>
</dbReference>
<keyword evidence="7 15" id="KW-0378">Hydrolase</keyword>
<evidence type="ECO:0000256" key="6">
    <source>
        <dbReference type="ARBA" id="ARBA00022723"/>
    </source>
</evidence>
<dbReference type="STRING" id="246404.A0A507EJZ2"/>
<proteinExistence type="inferred from homology"/>
<feature type="binding site" evidence="13">
    <location>
        <position position="133"/>
    </location>
    <ligand>
        <name>substrate</name>
    </ligand>
</feature>
<protein>
    <recommendedName>
        <fullName evidence="5 15">Fumarylacetoacetase</fullName>
        <ecNumber evidence="4 15">3.7.1.2</ecNumber>
    </recommendedName>
    <alternativeName>
        <fullName evidence="15">Fumarylacetoacetate hydrolase</fullName>
    </alternativeName>
</protein>
<evidence type="ECO:0000256" key="2">
    <source>
        <dbReference type="ARBA" id="ARBA00004782"/>
    </source>
</evidence>
<evidence type="ECO:0000256" key="14">
    <source>
        <dbReference type="PIRSR" id="PIRSR605959-3"/>
    </source>
</evidence>
<evidence type="ECO:0000256" key="7">
    <source>
        <dbReference type="ARBA" id="ARBA00022801"/>
    </source>
</evidence>
<dbReference type="Proteomes" id="UP000320333">
    <property type="component" value="Unassembled WGS sequence"/>
</dbReference>
<dbReference type="InterPro" id="IPR036663">
    <property type="entry name" value="Fumarylacetoacetase_C_sf"/>
</dbReference>
<feature type="binding site" evidence="13">
    <location>
        <position position="147"/>
    </location>
    <ligand>
        <name>substrate</name>
    </ligand>
</feature>
<evidence type="ECO:0000256" key="3">
    <source>
        <dbReference type="ARBA" id="ARBA00010211"/>
    </source>
</evidence>
<comment type="catalytic activity">
    <reaction evidence="1 15">
        <text>4-fumarylacetoacetate + H2O = acetoacetate + fumarate + H(+)</text>
        <dbReference type="Rhea" id="RHEA:10244"/>
        <dbReference type="ChEBI" id="CHEBI:13705"/>
        <dbReference type="ChEBI" id="CHEBI:15377"/>
        <dbReference type="ChEBI" id="CHEBI:15378"/>
        <dbReference type="ChEBI" id="CHEBI:18034"/>
        <dbReference type="ChEBI" id="CHEBI:29806"/>
        <dbReference type="EC" id="3.7.1.2"/>
    </reaction>
</comment>
<evidence type="ECO:0000256" key="8">
    <source>
        <dbReference type="ARBA" id="ARBA00022837"/>
    </source>
</evidence>
<dbReference type="Pfam" id="PF09298">
    <property type="entry name" value="FAA_hydrolase_N"/>
    <property type="match status" value="1"/>
</dbReference>
<dbReference type="GO" id="GO:0004334">
    <property type="term" value="F:fumarylacetoacetase activity"/>
    <property type="evidence" value="ECO:0007669"/>
    <property type="project" value="UniProtKB-UniRule"/>
</dbReference>
<keyword evidence="11 15" id="KW-0585">Phenylalanine catabolism</keyword>
<dbReference type="InterPro" id="IPR011234">
    <property type="entry name" value="Fumarylacetoacetase-like_C"/>
</dbReference>
<dbReference type="GO" id="GO:1902000">
    <property type="term" value="P:homogentisate catabolic process"/>
    <property type="evidence" value="ECO:0007669"/>
    <property type="project" value="TreeGrafter"/>
</dbReference>
<keyword evidence="9 14" id="KW-0460">Magnesium</keyword>
<feature type="binding site" evidence="13">
    <location>
        <position position="245"/>
    </location>
    <ligand>
        <name>substrate</name>
    </ligand>
</feature>
<keyword evidence="6 14" id="KW-0479">Metal-binding</keyword>
<evidence type="ECO:0000256" key="9">
    <source>
        <dbReference type="ARBA" id="ARBA00022842"/>
    </source>
</evidence>
<dbReference type="InterPro" id="IPR015377">
    <property type="entry name" value="Fumarylacetoacetase_N"/>
</dbReference>
<dbReference type="AlphaFoldDB" id="A0A507EJZ2"/>
<dbReference type="InterPro" id="IPR036462">
    <property type="entry name" value="Fumarylacetoacetase_N_sf"/>
</dbReference>
<dbReference type="PANTHER" id="PTHR43069">
    <property type="entry name" value="FUMARYLACETOACETASE"/>
    <property type="match status" value="1"/>
</dbReference>
<sequence length="429" mass="46434">MSSFIDIPADSDFPLENIPFGVISTKDNAALRPATAIGDHVVDLKAIADAGLFAGPLLKAVAVSVFSQTSLNAFMRLGRPSWREARSTLQSLLSKGTASRLRDDAAFRAAAIVHKSTVINHMPAQIGDYTDFYSSKEHAFNVGVMFRGKDNALQPNWVHLPVGYHGRASSVVVSGTPIRRPNGLIQDFATKAIHYSTCKKFDYELETAFFVGTGNNLGERIDIADTEEHIFGMVLMNDWSARDIQAFEYVPLGPFLGKNFGTTISPWIVTMDALEPFRVAQPVQDPVPASYLASGPKDAYNLQLQCDLKPHGHDTSYTISKTNLKYMYWSMKQQLAHHSVNGCNMNAGDLLGSGTISGPDDTSLGSLLEASVNGKKEVVLSADGAVKRTFIEDGDSLKITGKCEAEVDGKKIRIGFGACEGTVVPAAQL</sequence>
<accession>A0A507EJZ2</accession>
<dbReference type="EC" id="3.7.1.2" evidence="4 15"/>
<gene>
    <name evidence="18" type="ORF">CcCBS67573_g08476</name>
</gene>
<dbReference type="SUPFAM" id="SSF63433">
    <property type="entry name" value="Fumarylacetoacetate hydrolase, FAH, N-terminal domain"/>
    <property type="match status" value="1"/>
</dbReference>
<comment type="similarity">
    <text evidence="3 15">Belongs to the FAH family.</text>
</comment>
<evidence type="ECO:0000313" key="18">
    <source>
        <dbReference type="EMBL" id="TPX64174.1"/>
    </source>
</evidence>
<dbReference type="FunFam" id="2.30.30.230:FF:000001">
    <property type="entry name" value="Fumarylacetoacetase"/>
    <property type="match status" value="1"/>
</dbReference>
<comment type="caution">
    <text evidence="18">The sequence shown here is derived from an EMBL/GenBank/DDBJ whole genome shotgun (WGS) entry which is preliminary data.</text>
</comment>
<reference evidence="18 19" key="1">
    <citation type="journal article" date="2019" name="Sci. Rep.">
        <title>Comparative genomics of chytrid fungi reveal insights into the obligate biotrophic and pathogenic lifestyle of Synchytrium endobioticum.</title>
        <authorList>
            <person name="van de Vossenberg B.T.L.H."/>
            <person name="Warris S."/>
            <person name="Nguyen H.D.T."/>
            <person name="van Gent-Pelzer M.P.E."/>
            <person name="Joly D.L."/>
            <person name="van de Geest H.C."/>
            <person name="Bonants P.J.M."/>
            <person name="Smith D.S."/>
            <person name="Levesque C.A."/>
            <person name="van der Lee T.A.J."/>
        </authorList>
    </citation>
    <scope>NUCLEOTIDE SEQUENCE [LARGE SCALE GENOMIC DNA]</scope>
    <source>
        <strain evidence="18 19">CBS 675.73</strain>
    </source>
</reference>
<dbReference type="PANTHER" id="PTHR43069:SF2">
    <property type="entry name" value="FUMARYLACETOACETASE"/>
    <property type="match status" value="1"/>
</dbReference>
<organism evidence="18 19">
    <name type="scientific">Chytriomyces confervae</name>
    <dbReference type="NCBI Taxonomy" id="246404"/>
    <lineage>
        <taxon>Eukaryota</taxon>
        <taxon>Fungi</taxon>
        <taxon>Fungi incertae sedis</taxon>
        <taxon>Chytridiomycota</taxon>
        <taxon>Chytridiomycota incertae sedis</taxon>
        <taxon>Chytridiomycetes</taxon>
        <taxon>Chytridiales</taxon>
        <taxon>Chytriomycetaceae</taxon>
        <taxon>Chytriomyces</taxon>
    </lineage>
</organism>
<keyword evidence="8 14" id="KW-0106">Calcium</keyword>
<dbReference type="UniPathway" id="UPA00139">
    <property type="reaction ID" value="UER00341"/>
</dbReference>
<evidence type="ECO:0000256" key="15">
    <source>
        <dbReference type="RuleBase" id="RU366008"/>
    </source>
</evidence>
<feature type="binding site" evidence="13">
    <location>
        <position position="249"/>
    </location>
    <ligand>
        <name>substrate</name>
    </ligand>
</feature>